<feature type="transmembrane region" description="Helical" evidence="1">
    <location>
        <begin position="788"/>
        <end position="806"/>
    </location>
</feature>
<feature type="transmembrane region" description="Helical" evidence="1">
    <location>
        <begin position="190"/>
        <end position="209"/>
    </location>
</feature>
<feature type="transmembrane region" description="Helical" evidence="1">
    <location>
        <begin position="725"/>
        <end position="743"/>
    </location>
</feature>
<feature type="transmembrane region" description="Helical" evidence="1">
    <location>
        <begin position="633"/>
        <end position="651"/>
    </location>
</feature>
<feature type="transmembrane region" description="Helical" evidence="1">
    <location>
        <begin position="844"/>
        <end position="863"/>
    </location>
</feature>
<feature type="transmembrane region" description="Helical" evidence="1">
    <location>
        <begin position="917"/>
        <end position="935"/>
    </location>
</feature>
<feature type="transmembrane region" description="Helical" evidence="1">
    <location>
        <begin position="869"/>
        <end position="885"/>
    </location>
</feature>
<feature type="transmembrane region" description="Helical" evidence="1">
    <location>
        <begin position="251"/>
        <end position="273"/>
    </location>
</feature>
<evidence type="ECO:0000313" key="3">
    <source>
        <dbReference type="Proteomes" id="UP000004946"/>
    </source>
</evidence>
<dbReference type="InterPro" id="IPR058062">
    <property type="entry name" value="SCO7613_C"/>
</dbReference>
<feature type="transmembrane region" description="Helical" evidence="1">
    <location>
        <begin position="892"/>
        <end position="911"/>
    </location>
</feature>
<comment type="caution">
    <text evidence="2">The sequence shown here is derived from an EMBL/GenBank/DDBJ whole genome shotgun (WGS) entry which is preliminary data.</text>
</comment>
<dbReference type="Proteomes" id="UP000004946">
    <property type="component" value="Chromosome"/>
</dbReference>
<dbReference type="eggNOG" id="COG3170">
    <property type="taxonomic scope" value="Bacteria"/>
</dbReference>
<feature type="transmembrane region" description="Helical" evidence="1">
    <location>
        <begin position="522"/>
        <end position="538"/>
    </location>
</feature>
<evidence type="ECO:0000313" key="2">
    <source>
        <dbReference type="EMBL" id="EFT83391.1"/>
    </source>
</evidence>
<keyword evidence="1" id="KW-1133">Transmembrane helix</keyword>
<organism evidence="2 3">
    <name type="scientific">Parascardovia denticolens DSM 10105 = JCM 12538</name>
    <dbReference type="NCBI Taxonomy" id="864564"/>
    <lineage>
        <taxon>Bacteria</taxon>
        <taxon>Bacillati</taxon>
        <taxon>Actinomycetota</taxon>
        <taxon>Actinomycetes</taxon>
        <taxon>Bifidobacteriales</taxon>
        <taxon>Bifidobacteriaceae</taxon>
        <taxon>Parascardovia</taxon>
    </lineage>
</organism>
<feature type="transmembrane region" description="Helical" evidence="1">
    <location>
        <begin position="451"/>
        <end position="470"/>
    </location>
</feature>
<accession>E6K0R0</accession>
<gene>
    <name evidence="2" type="ORF">HMPREF0620_0396</name>
</gene>
<sequence length="951" mass="101891">MRLADLMDAREKAMDAIREDRGPYGVSQVHYSWPESADQLRDRKLSPDTFTPIANLAQTGLGLNLTLPEAGRVMDLSRQAADLFDQRAALMGHMRNEAPAMPAPPAAPAQLAAPAQPIAPVQPMRAPAPAQSVVPAPPMQPVASVQPPVGMRQWRQGPMAAFPAPAPPIAMPVNPAAAQKTGKGTNGTQIFILALGIGLIAMSTIVFAAAPISNLTSGPRALLIGLLGVLSLLLGLSAAPRLTITAEGLGWLSAVILSFDAVFIQTTAAQSSLFGGMDMGVYLLIVAGVLAFASWLSYRLKHPLLSFSASCLVTLGLSLILLPEVFIKRGYPAAVADIAVKGISVAFLIRELAYLAMAVIFLLVVRSTFRSSPHAKSLSSISRTILYLAVGLEALMAALPIGGGDSTLAQTFWGDLGKWYRPTDGSDGAFITALLGPLWTDGFGSRDLGRLATWLPLIGAVLLTIALYVLRTHLLLLEGGGGQGGEPSRGQTRVRKAFVPIFGIMATLILLNACVFFGSGPLFRVITLLVALGWVFLGRRQPVTLLVVLVLLLPTLSIVRSTLLVNMLFLLAFSLVVLLLRLVTIPVLKLKPRLRILGDACLLLALCPAISALPVNLAPHEPSFLGSLPIKTIPAILTLLLGASIFLTVTIREWREPVMIAPLSLRGASTFLKRALARDKAEGKEGLKTKASTQTERFALVFMAVPILLIPTCFQGGSTELSSPFVVRTLQVTFFLAAALCLAQTIRRNRRGPVLFQQPMSTNPVSQGFAPSPYRGSIKVMASPLETASLWFCGLYGSFILIYGAIHPRWDYGFDLPLILTGVILYLNAMGVMQAQKSISSWRACWLPALCLIVPSFILSHTVGPLARVVYVMAVCIVLIVSGSVSRLKAPLVLGGVGLVIHVLASTWSYVIMFSQTYWWVWLILAGAVLIFVSARAEALKGVKKAFDNFR</sequence>
<dbReference type="AlphaFoldDB" id="E6K0R0"/>
<keyword evidence="1" id="KW-0472">Membrane</keyword>
<dbReference type="NCBIfam" id="NF047321">
    <property type="entry name" value="SCO7613_CTERM"/>
    <property type="match status" value="1"/>
</dbReference>
<dbReference type="HOGENOM" id="CLU_292542_0_0_11"/>
<feature type="transmembrane region" description="Helical" evidence="1">
    <location>
        <begin position="698"/>
        <end position="719"/>
    </location>
</feature>
<name>E6K0R0_PARDN</name>
<keyword evidence="1" id="KW-0812">Transmembrane</keyword>
<feature type="transmembrane region" description="Helical" evidence="1">
    <location>
        <begin position="543"/>
        <end position="559"/>
    </location>
</feature>
<feature type="transmembrane region" description="Helical" evidence="1">
    <location>
        <begin position="565"/>
        <end position="584"/>
    </location>
</feature>
<feature type="transmembrane region" description="Helical" evidence="1">
    <location>
        <begin position="304"/>
        <end position="322"/>
    </location>
</feature>
<feature type="transmembrane region" description="Helical" evidence="1">
    <location>
        <begin position="279"/>
        <end position="297"/>
    </location>
</feature>
<proteinExistence type="predicted"/>
<feature type="transmembrane region" description="Helical" evidence="1">
    <location>
        <begin position="385"/>
        <end position="403"/>
    </location>
</feature>
<feature type="transmembrane region" description="Helical" evidence="1">
    <location>
        <begin position="342"/>
        <end position="365"/>
    </location>
</feature>
<feature type="transmembrane region" description="Helical" evidence="1">
    <location>
        <begin position="812"/>
        <end position="832"/>
    </location>
</feature>
<dbReference type="EMBL" id="AEON01000001">
    <property type="protein sequence ID" value="EFT83391.1"/>
    <property type="molecule type" value="Genomic_DNA"/>
</dbReference>
<feature type="transmembrane region" description="Helical" evidence="1">
    <location>
        <begin position="221"/>
        <end position="239"/>
    </location>
</feature>
<feature type="transmembrane region" description="Helical" evidence="1">
    <location>
        <begin position="497"/>
        <end position="516"/>
    </location>
</feature>
<keyword evidence="3" id="KW-1185">Reference proteome</keyword>
<protein>
    <submittedName>
        <fullName evidence="2">Uncharacterized protein</fullName>
    </submittedName>
</protein>
<evidence type="ECO:0000256" key="1">
    <source>
        <dbReference type="SAM" id="Phobius"/>
    </source>
</evidence>
<reference evidence="2 3" key="1">
    <citation type="submission" date="2010-12" db="EMBL/GenBank/DDBJ databases">
        <authorList>
            <person name="Muzny D."/>
            <person name="Qin X."/>
            <person name="Buhay C."/>
            <person name="Dugan-Rocha S."/>
            <person name="Ding Y."/>
            <person name="Chen G."/>
            <person name="Hawes A."/>
            <person name="Holder M."/>
            <person name="Jhangiani S."/>
            <person name="Johnson A."/>
            <person name="Khan Z."/>
            <person name="Li Z."/>
            <person name="Liu W."/>
            <person name="Liu X."/>
            <person name="Perez L."/>
            <person name="Shen H."/>
            <person name="Wang Q."/>
            <person name="Watt J."/>
            <person name="Xi L."/>
            <person name="Xin Y."/>
            <person name="Zhou J."/>
            <person name="Deng J."/>
            <person name="Jiang H."/>
            <person name="Liu Y."/>
            <person name="Qu J."/>
            <person name="Song X.-Z."/>
            <person name="Zhang L."/>
            <person name="Villasana D."/>
            <person name="Johnson A."/>
            <person name="Liu J."/>
            <person name="Liyanage D."/>
            <person name="Lorensuhewa L."/>
            <person name="Robinson T."/>
            <person name="Song A."/>
            <person name="Song B.-B."/>
            <person name="Dinh H."/>
            <person name="Thornton R."/>
            <person name="Coyle M."/>
            <person name="Francisco L."/>
            <person name="Jackson L."/>
            <person name="Javaid M."/>
            <person name="Korchina V."/>
            <person name="Kovar C."/>
            <person name="Mata R."/>
            <person name="Mathew T."/>
            <person name="Ngo R."/>
            <person name="Nguyen L."/>
            <person name="Nguyen N."/>
            <person name="Okwuonu G."/>
            <person name="Ongeri F."/>
            <person name="Pham C."/>
            <person name="Simmons D."/>
            <person name="Wilczek-Boney K."/>
            <person name="Hale W."/>
            <person name="Jakkamsetti A."/>
            <person name="Pham P."/>
            <person name="Ruth R."/>
            <person name="San Lucas F."/>
            <person name="Warren J."/>
            <person name="Zhang J."/>
            <person name="Zhao Z."/>
            <person name="Zhou C."/>
            <person name="Zhu D."/>
            <person name="Lee S."/>
            <person name="Bess C."/>
            <person name="Blankenburg K."/>
            <person name="Forbes L."/>
            <person name="Fu Q."/>
            <person name="Gubbala S."/>
            <person name="Hirani K."/>
            <person name="Jayaseelan J.C."/>
            <person name="Lara F."/>
            <person name="Munidasa M."/>
            <person name="Palculict T."/>
            <person name="Patil S."/>
            <person name="Pu L.-L."/>
            <person name="Saada N."/>
            <person name="Tang L."/>
            <person name="Weissenberger G."/>
            <person name="Zhu Y."/>
            <person name="Hemphill L."/>
            <person name="Shang Y."/>
            <person name="Youmans B."/>
            <person name="Ayvaz T."/>
            <person name="Ross M."/>
            <person name="Santibanez J."/>
            <person name="Aqrawi P."/>
            <person name="Gross S."/>
            <person name="Joshi V."/>
            <person name="Fowler G."/>
            <person name="Nazareth L."/>
            <person name="Reid J."/>
            <person name="Worley K."/>
            <person name="Petrosino J."/>
            <person name="Highlander S."/>
            <person name="Gibbs R."/>
        </authorList>
    </citation>
    <scope>NUCLEOTIDE SEQUENCE [LARGE SCALE GENOMIC DNA]</scope>
    <source>
        <strain evidence="2 3">DSM 10105</strain>
    </source>
</reference>
<feature type="transmembrane region" description="Helical" evidence="1">
    <location>
        <begin position="596"/>
        <end position="613"/>
    </location>
</feature>